<dbReference type="InterPro" id="IPR050453">
    <property type="entry name" value="LIM_Homeobox_TF"/>
</dbReference>
<feature type="compositionally biased region" description="Polar residues" evidence="11">
    <location>
        <begin position="173"/>
        <end position="193"/>
    </location>
</feature>
<evidence type="ECO:0000256" key="11">
    <source>
        <dbReference type="SAM" id="MobiDB-lite"/>
    </source>
</evidence>
<accession>A0A087SX05</accession>
<dbReference type="OrthoDB" id="10068367at2759"/>
<sequence>MAPVDCLGAVGPAGPSSNDEGAGGAKRRGPRTTIKAKQLETLKAAFAATPKPTRHIREQLAQETGLNMRVIQVWFQNRRSKERRMKQLSSLGARRHFFRNPRRAMRPLRAGLMEEGIPHNAAFAYFSDSNSPNDFNYGPHPGFYDYFPGHHPQSGIADFPGTVPIGPPGNSLEHPNSINNGVTNLTTDGSYVNTPPDCLGSRSSPENVLGAMSENSYASAGRPQQQQDGGPAFSPFMSNHVPAHIGETRVW</sequence>
<dbReference type="GO" id="GO:0030182">
    <property type="term" value="P:neuron differentiation"/>
    <property type="evidence" value="ECO:0007669"/>
    <property type="project" value="TreeGrafter"/>
</dbReference>
<reference evidence="13 14" key="1">
    <citation type="submission" date="2013-11" db="EMBL/GenBank/DDBJ databases">
        <title>Genome sequencing of Stegodyphus mimosarum.</title>
        <authorList>
            <person name="Bechsgaard J."/>
        </authorList>
    </citation>
    <scope>NUCLEOTIDE SEQUENCE [LARGE SCALE GENOMIC DNA]</scope>
</reference>
<dbReference type="STRING" id="407821.A0A087SX05"/>
<protein>
    <submittedName>
        <fullName evidence="13">LIM/homeobox protein Lhx1</fullName>
    </submittedName>
</protein>
<keyword evidence="5" id="KW-0440">LIM domain</keyword>
<evidence type="ECO:0000313" key="13">
    <source>
        <dbReference type="EMBL" id="KFM57394.1"/>
    </source>
</evidence>
<dbReference type="EMBL" id="KK112341">
    <property type="protein sequence ID" value="KFM57394.1"/>
    <property type="molecule type" value="Genomic_DNA"/>
</dbReference>
<dbReference type="GO" id="GO:0000981">
    <property type="term" value="F:DNA-binding transcription factor activity, RNA polymerase II-specific"/>
    <property type="evidence" value="ECO:0007669"/>
    <property type="project" value="InterPro"/>
</dbReference>
<evidence type="ECO:0000256" key="10">
    <source>
        <dbReference type="RuleBase" id="RU000682"/>
    </source>
</evidence>
<evidence type="ECO:0000256" key="4">
    <source>
        <dbReference type="ARBA" id="ARBA00022833"/>
    </source>
</evidence>
<evidence type="ECO:0000256" key="1">
    <source>
        <dbReference type="ARBA" id="ARBA00004123"/>
    </source>
</evidence>
<evidence type="ECO:0000313" key="14">
    <source>
        <dbReference type="Proteomes" id="UP000054359"/>
    </source>
</evidence>
<keyword evidence="6 9" id="KW-0238">DNA-binding</keyword>
<dbReference type="GO" id="GO:0046872">
    <property type="term" value="F:metal ion binding"/>
    <property type="evidence" value="ECO:0007669"/>
    <property type="project" value="UniProtKB-KW"/>
</dbReference>
<feature type="compositionally biased region" description="Polar residues" evidence="11">
    <location>
        <begin position="213"/>
        <end position="228"/>
    </location>
</feature>
<evidence type="ECO:0000259" key="12">
    <source>
        <dbReference type="PROSITE" id="PS50071"/>
    </source>
</evidence>
<keyword evidence="3" id="KW-0677">Repeat</keyword>
<dbReference type="FunFam" id="1.10.10.60:FF:000075">
    <property type="entry name" value="LIM/homeobox protein Lhx1"/>
    <property type="match status" value="1"/>
</dbReference>
<dbReference type="Pfam" id="PF00046">
    <property type="entry name" value="Homeodomain"/>
    <property type="match status" value="1"/>
</dbReference>
<dbReference type="Proteomes" id="UP000054359">
    <property type="component" value="Unassembled WGS sequence"/>
</dbReference>
<evidence type="ECO:0000256" key="7">
    <source>
        <dbReference type="ARBA" id="ARBA00023155"/>
    </source>
</evidence>
<dbReference type="PANTHER" id="PTHR24208:SF105">
    <property type="entry name" value="DLIM1"/>
    <property type="match status" value="1"/>
</dbReference>
<feature type="region of interest" description="Disordered" evidence="11">
    <location>
        <begin position="167"/>
        <end position="239"/>
    </location>
</feature>
<dbReference type="PANTHER" id="PTHR24208">
    <property type="entry name" value="LIM/HOMEOBOX PROTEIN LHX"/>
    <property type="match status" value="1"/>
</dbReference>
<feature type="region of interest" description="Disordered" evidence="11">
    <location>
        <begin position="1"/>
        <end position="31"/>
    </location>
</feature>
<keyword evidence="7 9" id="KW-0371">Homeobox</keyword>
<gene>
    <name evidence="13" type="ORF">X975_10328</name>
</gene>
<dbReference type="PROSITE" id="PS00027">
    <property type="entry name" value="HOMEOBOX_1"/>
    <property type="match status" value="1"/>
</dbReference>
<keyword evidence="2" id="KW-0479">Metal-binding</keyword>
<keyword evidence="4" id="KW-0862">Zinc</keyword>
<dbReference type="InterPro" id="IPR001356">
    <property type="entry name" value="HD"/>
</dbReference>
<proteinExistence type="predicted"/>
<evidence type="ECO:0000256" key="3">
    <source>
        <dbReference type="ARBA" id="ARBA00022737"/>
    </source>
</evidence>
<dbReference type="SMART" id="SM00389">
    <property type="entry name" value="HOX"/>
    <property type="match status" value="1"/>
</dbReference>
<dbReference type="GO" id="GO:0005634">
    <property type="term" value="C:nucleus"/>
    <property type="evidence" value="ECO:0007669"/>
    <property type="project" value="UniProtKB-SubCell"/>
</dbReference>
<evidence type="ECO:0000256" key="5">
    <source>
        <dbReference type="ARBA" id="ARBA00023038"/>
    </source>
</evidence>
<evidence type="ECO:0000256" key="9">
    <source>
        <dbReference type="PROSITE-ProRule" id="PRU00108"/>
    </source>
</evidence>
<dbReference type="InterPro" id="IPR017970">
    <property type="entry name" value="Homeobox_CS"/>
</dbReference>
<comment type="subcellular location">
    <subcellularLocation>
        <location evidence="1 9 10">Nucleus</location>
    </subcellularLocation>
</comment>
<dbReference type="Gene3D" id="1.10.10.60">
    <property type="entry name" value="Homeodomain-like"/>
    <property type="match status" value="1"/>
</dbReference>
<keyword evidence="14" id="KW-1185">Reference proteome</keyword>
<evidence type="ECO:0000256" key="8">
    <source>
        <dbReference type="ARBA" id="ARBA00023242"/>
    </source>
</evidence>
<dbReference type="InterPro" id="IPR009057">
    <property type="entry name" value="Homeodomain-like_sf"/>
</dbReference>
<dbReference type="SUPFAM" id="SSF46689">
    <property type="entry name" value="Homeodomain-like"/>
    <property type="match status" value="1"/>
</dbReference>
<organism evidence="13 14">
    <name type="scientific">Stegodyphus mimosarum</name>
    <name type="common">African social velvet spider</name>
    <dbReference type="NCBI Taxonomy" id="407821"/>
    <lineage>
        <taxon>Eukaryota</taxon>
        <taxon>Metazoa</taxon>
        <taxon>Ecdysozoa</taxon>
        <taxon>Arthropoda</taxon>
        <taxon>Chelicerata</taxon>
        <taxon>Arachnida</taxon>
        <taxon>Araneae</taxon>
        <taxon>Araneomorphae</taxon>
        <taxon>Entelegynae</taxon>
        <taxon>Eresoidea</taxon>
        <taxon>Eresidae</taxon>
        <taxon>Stegodyphus</taxon>
    </lineage>
</organism>
<dbReference type="GO" id="GO:0000977">
    <property type="term" value="F:RNA polymerase II transcription regulatory region sequence-specific DNA binding"/>
    <property type="evidence" value="ECO:0007669"/>
    <property type="project" value="TreeGrafter"/>
</dbReference>
<feature type="domain" description="Homeobox" evidence="12">
    <location>
        <begin position="25"/>
        <end position="85"/>
    </location>
</feature>
<name>A0A087SX05_STEMI</name>
<evidence type="ECO:0000256" key="6">
    <source>
        <dbReference type="ARBA" id="ARBA00023125"/>
    </source>
</evidence>
<feature type="DNA-binding region" description="Homeobox" evidence="9">
    <location>
        <begin position="27"/>
        <end position="86"/>
    </location>
</feature>
<dbReference type="PROSITE" id="PS50071">
    <property type="entry name" value="HOMEOBOX_2"/>
    <property type="match status" value="1"/>
</dbReference>
<feature type="non-terminal residue" evidence="13">
    <location>
        <position position="251"/>
    </location>
</feature>
<dbReference type="AlphaFoldDB" id="A0A087SX05"/>
<evidence type="ECO:0000256" key="2">
    <source>
        <dbReference type="ARBA" id="ARBA00022723"/>
    </source>
</evidence>
<keyword evidence="8 9" id="KW-0539">Nucleus</keyword>
<dbReference type="CDD" id="cd00086">
    <property type="entry name" value="homeodomain"/>
    <property type="match status" value="1"/>
</dbReference>